<proteinExistence type="predicted"/>
<protein>
    <submittedName>
        <fullName evidence="2">Uncharacterized protein</fullName>
    </submittedName>
</protein>
<dbReference type="EMBL" id="KN835401">
    <property type="protein sequence ID" value="KIK38284.1"/>
    <property type="molecule type" value="Genomic_DNA"/>
</dbReference>
<name>A0A0D0AJE8_9AGAM</name>
<dbReference type="Proteomes" id="UP000054485">
    <property type="component" value="Unassembled WGS sequence"/>
</dbReference>
<feature type="region of interest" description="Disordered" evidence="1">
    <location>
        <begin position="118"/>
        <end position="170"/>
    </location>
</feature>
<dbReference type="HOGENOM" id="CLU_752660_0_0_1"/>
<dbReference type="AlphaFoldDB" id="A0A0D0AJE8"/>
<reference evidence="3" key="2">
    <citation type="submission" date="2015-01" db="EMBL/GenBank/DDBJ databases">
        <title>Evolutionary Origins and Diversification of the Mycorrhizal Mutualists.</title>
        <authorList>
            <consortium name="DOE Joint Genome Institute"/>
            <consortium name="Mycorrhizal Genomics Consortium"/>
            <person name="Kohler A."/>
            <person name="Kuo A."/>
            <person name="Nagy L.G."/>
            <person name="Floudas D."/>
            <person name="Copeland A."/>
            <person name="Barry K.W."/>
            <person name="Cichocki N."/>
            <person name="Veneault-Fourrey C."/>
            <person name="LaButti K."/>
            <person name="Lindquist E.A."/>
            <person name="Lipzen A."/>
            <person name="Lundell T."/>
            <person name="Morin E."/>
            <person name="Murat C."/>
            <person name="Riley R."/>
            <person name="Ohm R."/>
            <person name="Sun H."/>
            <person name="Tunlid A."/>
            <person name="Henrissat B."/>
            <person name="Grigoriev I.V."/>
            <person name="Hibbett D.S."/>
            <person name="Martin F."/>
        </authorList>
    </citation>
    <scope>NUCLEOTIDE SEQUENCE [LARGE SCALE GENOMIC DNA]</scope>
    <source>
        <strain evidence="3">UH-Slu-Lm8-n1</strain>
    </source>
</reference>
<feature type="compositionally biased region" description="Polar residues" evidence="1">
    <location>
        <begin position="261"/>
        <end position="270"/>
    </location>
</feature>
<evidence type="ECO:0000313" key="3">
    <source>
        <dbReference type="Proteomes" id="UP000054485"/>
    </source>
</evidence>
<gene>
    <name evidence="2" type="ORF">CY34DRAFT_15137</name>
</gene>
<reference evidence="2 3" key="1">
    <citation type="submission" date="2014-04" db="EMBL/GenBank/DDBJ databases">
        <authorList>
            <consortium name="DOE Joint Genome Institute"/>
            <person name="Kuo A."/>
            <person name="Ruytinx J."/>
            <person name="Rineau F."/>
            <person name="Colpaert J."/>
            <person name="Kohler A."/>
            <person name="Nagy L.G."/>
            <person name="Floudas D."/>
            <person name="Copeland A."/>
            <person name="Barry K.W."/>
            <person name="Cichocki N."/>
            <person name="Veneault-Fourrey C."/>
            <person name="LaButti K."/>
            <person name="Lindquist E.A."/>
            <person name="Lipzen A."/>
            <person name="Lundell T."/>
            <person name="Morin E."/>
            <person name="Murat C."/>
            <person name="Sun H."/>
            <person name="Tunlid A."/>
            <person name="Henrissat B."/>
            <person name="Grigoriev I.V."/>
            <person name="Hibbett D.S."/>
            <person name="Martin F."/>
            <person name="Nordberg H.P."/>
            <person name="Cantor M.N."/>
            <person name="Hua S.X."/>
        </authorList>
    </citation>
    <scope>NUCLEOTIDE SEQUENCE [LARGE SCALE GENOMIC DNA]</scope>
    <source>
        <strain evidence="2 3">UH-Slu-Lm8-n1</strain>
    </source>
</reference>
<evidence type="ECO:0000313" key="2">
    <source>
        <dbReference type="EMBL" id="KIK38284.1"/>
    </source>
</evidence>
<sequence>MSLFSFDEPINPAADHLQREFLALHPKLDALTKVIPDDKEELFTEKEDWCHMWQDLMGKMQKYRTDALVYNLALSLPAEEIATGNEAHLLFEWYSAQASVVKKIAEQQKEADFVAAEAKRKKKGKEKAGALTNDPMESGKDTGKEDEENGNTEGEEKEGKPAAAQVPKKPKRLCHNKKSVPFIPFGGEGAPAKAKVGCMSVPSKTVGHAKKCERCTKLDLKCYSIPGLCCLPCHEAKSSCVHLFKYGKRKGSKAATEAPSIASTAGTSKSVPAETTIKLSEDEDPPPTVRPAKKAKEATPIVLEEKEEETEEEWEGEDTANLWFLMGAELEHMEAQFIQVEGMMKEMAIGMKFVRGCVDCVNKRKHRD</sequence>
<evidence type="ECO:0000256" key="1">
    <source>
        <dbReference type="SAM" id="MobiDB-lite"/>
    </source>
</evidence>
<organism evidence="2 3">
    <name type="scientific">Suillus luteus UH-Slu-Lm8-n1</name>
    <dbReference type="NCBI Taxonomy" id="930992"/>
    <lineage>
        <taxon>Eukaryota</taxon>
        <taxon>Fungi</taxon>
        <taxon>Dikarya</taxon>
        <taxon>Basidiomycota</taxon>
        <taxon>Agaricomycotina</taxon>
        <taxon>Agaricomycetes</taxon>
        <taxon>Agaricomycetidae</taxon>
        <taxon>Boletales</taxon>
        <taxon>Suillineae</taxon>
        <taxon>Suillaceae</taxon>
        <taxon>Suillus</taxon>
    </lineage>
</organism>
<dbReference type="OrthoDB" id="2693265at2759"/>
<accession>A0A0D0AJE8</accession>
<feature type="compositionally biased region" description="Acidic residues" evidence="1">
    <location>
        <begin position="144"/>
        <end position="156"/>
    </location>
</feature>
<dbReference type="InParanoid" id="A0A0D0AJE8"/>
<keyword evidence="3" id="KW-1185">Reference proteome</keyword>
<feature type="region of interest" description="Disordered" evidence="1">
    <location>
        <begin position="255"/>
        <end position="317"/>
    </location>
</feature>
<feature type="compositionally biased region" description="Acidic residues" evidence="1">
    <location>
        <begin position="305"/>
        <end position="317"/>
    </location>
</feature>